<accession>A0ABD1PCK1</accession>
<organism evidence="2 3">
    <name type="scientific">Abeliophyllum distichum</name>
    <dbReference type="NCBI Taxonomy" id="126358"/>
    <lineage>
        <taxon>Eukaryota</taxon>
        <taxon>Viridiplantae</taxon>
        <taxon>Streptophyta</taxon>
        <taxon>Embryophyta</taxon>
        <taxon>Tracheophyta</taxon>
        <taxon>Spermatophyta</taxon>
        <taxon>Magnoliopsida</taxon>
        <taxon>eudicotyledons</taxon>
        <taxon>Gunneridae</taxon>
        <taxon>Pentapetalae</taxon>
        <taxon>asterids</taxon>
        <taxon>lamiids</taxon>
        <taxon>Lamiales</taxon>
        <taxon>Oleaceae</taxon>
        <taxon>Forsythieae</taxon>
        <taxon>Abeliophyllum</taxon>
    </lineage>
</organism>
<dbReference type="EMBL" id="JBFOLK010000014">
    <property type="protein sequence ID" value="KAL2461610.1"/>
    <property type="molecule type" value="Genomic_DNA"/>
</dbReference>
<gene>
    <name evidence="2" type="ORF">Adt_45030</name>
</gene>
<dbReference type="AlphaFoldDB" id="A0ABD1PCK1"/>
<evidence type="ECO:0000313" key="2">
    <source>
        <dbReference type="EMBL" id="KAL2461610.1"/>
    </source>
</evidence>
<proteinExistence type="predicted"/>
<reference evidence="3" key="1">
    <citation type="submission" date="2024-07" db="EMBL/GenBank/DDBJ databases">
        <title>Two chromosome-level genome assemblies of Korean endemic species Abeliophyllum distichum and Forsythia ovata (Oleaceae).</title>
        <authorList>
            <person name="Jang H."/>
        </authorList>
    </citation>
    <scope>NUCLEOTIDE SEQUENCE [LARGE SCALE GENOMIC DNA]</scope>
</reference>
<protein>
    <submittedName>
        <fullName evidence="2">Uncharacterized protein</fullName>
    </submittedName>
</protein>
<comment type="caution">
    <text evidence="2">The sequence shown here is derived from an EMBL/GenBank/DDBJ whole genome shotgun (WGS) entry which is preliminary data.</text>
</comment>
<keyword evidence="3" id="KW-1185">Reference proteome</keyword>
<evidence type="ECO:0000256" key="1">
    <source>
        <dbReference type="SAM" id="MobiDB-lite"/>
    </source>
</evidence>
<feature type="region of interest" description="Disordered" evidence="1">
    <location>
        <begin position="1"/>
        <end position="20"/>
    </location>
</feature>
<sequence>MPRQQGKNKQKVGRFTDTDPGASQIMFTEKDEVGVHYLHCDALVVHVIVAMNRLGRMLVDDGSTGNILFGSTFDQIDVDLELTAISEPLFSFTGDSLVPQERIILIVDFRESPCHLKKFV</sequence>
<name>A0ABD1PCK1_9LAMI</name>
<evidence type="ECO:0000313" key="3">
    <source>
        <dbReference type="Proteomes" id="UP001604336"/>
    </source>
</evidence>
<dbReference type="Proteomes" id="UP001604336">
    <property type="component" value="Unassembled WGS sequence"/>
</dbReference>
<feature type="compositionally biased region" description="Basic residues" evidence="1">
    <location>
        <begin position="1"/>
        <end position="12"/>
    </location>
</feature>